<sequence length="78" mass="9202">MFSLLIAPFIVTHCAFFAVEVRTKRVLHPAIEEKVRLDREYHINPIDYHKFITHTPMGKFIINIFILLHCVSTSYLMN</sequence>
<keyword evidence="2" id="KW-0732">Signal</keyword>
<feature type="transmembrane region" description="Helical" evidence="1">
    <location>
        <begin position="60"/>
        <end position="77"/>
    </location>
</feature>
<evidence type="ECO:0000256" key="2">
    <source>
        <dbReference type="SAM" id="SignalP"/>
    </source>
</evidence>
<keyword evidence="1" id="KW-0472">Membrane</keyword>
<evidence type="ECO:0000313" key="3">
    <source>
        <dbReference type="EMBL" id="KLO10595.1"/>
    </source>
</evidence>
<keyword evidence="4" id="KW-1185">Reference proteome</keyword>
<keyword evidence="1" id="KW-1133">Transmembrane helix</keyword>
<feature type="chain" id="PRO_5005201484" evidence="2">
    <location>
        <begin position="24"/>
        <end position="78"/>
    </location>
</feature>
<name>A0A0H2RFG1_9AGAM</name>
<protein>
    <submittedName>
        <fullName evidence="3">Uncharacterized protein</fullName>
    </submittedName>
</protein>
<gene>
    <name evidence="3" type="ORF">SCHPADRAFT_510753</name>
</gene>
<keyword evidence="1" id="KW-0812">Transmembrane</keyword>
<proteinExistence type="predicted"/>
<dbReference type="EMBL" id="KQ086022">
    <property type="protein sequence ID" value="KLO10595.1"/>
    <property type="molecule type" value="Genomic_DNA"/>
</dbReference>
<dbReference type="Proteomes" id="UP000053477">
    <property type="component" value="Unassembled WGS sequence"/>
</dbReference>
<feature type="signal peptide" evidence="2">
    <location>
        <begin position="1"/>
        <end position="23"/>
    </location>
</feature>
<evidence type="ECO:0000313" key="4">
    <source>
        <dbReference type="Proteomes" id="UP000053477"/>
    </source>
</evidence>
<dbReference type="AlphaFoldDB" id="A0A0H2RFG1"/>
<dbReference type="InParanoid" id="A0A0H2RFG1"/>
<reference evidence="3 4" key="1">
    <citation type="submission" date="2015-04" db="EMBL/GenBank/DDBJ databases">
        <title>Complete genome sequence of Schizopora paradoxa KUC8140, a cosmopolitan wood degrader in East Asia.</title>
        <authorList>
            <consortium name="DOE Joint Genome Institute"/>
            <person name="Min B."/>
            <person name="Park H."/>
            <person name="Jang Y."/>
            <person name="Kim J.-J."/>
            <person name="Kim K.H."/>
            <person name="Pangilinan J."/>
            <person name="Lipzen A."/>
            <person name="Riley R."/>
            <person name="Grigoriev I.V."/>
            <person name="Spatafora J.W."/>
            <person name="Choi I.-G."/>
        </authorList>
    </citation>
    <scope>NUCLEOTIDE SEQUENCE [LARGE SCALE GENOMIC DNA]</scope>
    <source>
        <strain evidence="3 4">KUC8140</strain>
    </source>
</reference>
<accession>A0A0H2RFG1</accession>
<evidence type="ECO:0000256" key="1">
    <source>
        <dbReference type="SAM" id="Phobius"/>
    </source>
</evidence>
<organism evidence="3 4">
    <name type="scientific">Schizopora paradoxa</name>
    <dbReference type="NCBI Taxonomy" id="27342"/>
    <lineage>
        <taxon>Eukaryota</taxon>
        <taxon>Fungi</taxon>
        <taxon>Dikarya</taxon>
        <taxon>Basidiomycota</taxon>
        <taxon>Agaricomycotina</taxon>
        <taxon>Agaricomycetes</taxon>
        <taxon>Hymenochaetales</taxon>
        <taxon>Schizoporaceae</taxon>
        <taxon>Schizopora</taxon>
    </lineage>
</organism>